<dbReference type="PANTHER" id="PTHR11579:SF0">
    <property type="entry name" value="PROTEIN-L-ISOASPARTATE(D-ASPARTATE) O-METHYLTRANSFERASE"/>
    <property type="match status" value="1"/>
</dbReference>
<dbReference type="GO" id="GO:0030091">
    <property type="term" value="P:protein repair"/>
    <property type="evidence" value="ECO:0007669"/>
    <property type="project" value="UniProtKB-UniRule"/>
</dbReference>
<dbReference type="Gene3D" id="3.40.50.150">
    <property type="entry name" value="Vaccinia Virus protein VP39"/>
    <property type="match status" value="1"/>
</dbReference>
<evidence type="ECO:0000256" key="3">
    <source>
        <dbReference type="ARBA" id="ARBA00022490"/>
    </source>
</evidence>
<keyword evidence="6 7" id="KW-0949">S-adenosyl-L-methionine</keyword>
<comment type="function">
    <text evidence="7">Catalyzes the methyl esterification of L-isoaspartyl residues in peptides and proteins that result from spontaneous decomposition of normal L-aspartyl and L-asparaginyl residues. It plays a role in the repair and/or degradation of damaged proteins.</text>
</comment>
<keyword evidence="4 7" id="KW-0489">Methyltransferase</keyword>
<dbReference type="NCBIfam" id="NF001453">
    <property type="entry name" value="PRK00312.1"/>
    <property type="match status" value="1"/>
</dbReference>
<dbReference type="PROSITE" id="PS01279">
    <property type="entry name" value="PCMT"/>
    <property type="match status" value="1"/>
</dbReference>
<dbReference type="NCBIfam" id="TIGR00080">
    <property type="entry name" value="pimt"/>
    <property type="match status" value="1"/>
</dbReference>
<comment type="catalytic activity">
    <reaction evidence="7">
        <text>[protein]-L-isoaspartate + S-adenosyl-L-methionine = [protein]-L-isoaspartate alpha-methyl ester + S-adenosyl-L-homocysteine</text>
        <dbReference type="Rhea" id="RHEA:12705"/>
        <dbReference type="Rhea" id="RHEA-COMP:12143"/>
        <dbReference type="Rhea" id="RHEA-COMP:12144"/>
        <dbReference type="ChEBI" id="CHEBI:57856"/>
        <dbReference type="ChEBI" id="CHEBI:59789"/>
        <dbReference type="ChEBI" id="CHEBI:90596"/>
        <dbReference type="ChEBI" id="CHEBI:90598"/>
        <dbReference type="EC" id="2.1.1.77"/>
    </reaction>
</comment>
<evidence type="ECO:0000313" key="8">
    <source>
        <dbReference type="EMBL" id="ODJ89644.1"/>
    </source>
</evidence>
<evidence type="ECO:0000256" key="4">
    <source>
        <dbReference type="ARBA" id="ARBA00022603"/>
    </source>
</evidence>
<dbReference type="EC" id="2.1.1.77" evidence="7"/>
<dbReference type="InterPro" id="IPR000682">
    <property type="entry name" value="PCMT"/>
</dbReference>
<dbReference type="InterPro" id="IPR029063">
    <property type="entry name" value="SAM-dependent_MTases_sf"/>
</dbReference>
<evidence type="ECO:0000256" key="1">
    <source>
        <dbReference type="ARBA" id="ARBA00004496"/>
    </source>
</evidence>
<dbReference type="GO" id="GO:0004719">
    <property type="term" value="F:protein-L-isoaspartate (D-aspartate) O-methyltransferase activity"/>
    <property type="evidence" value="ECO:0007669"/>
    <property type="project" value="UniProtKB-UniRule"/>
</dbReference>
<accession>A0A7Z0VR25</accession>
<dbReference type="OrthoDB" id="9810066at2"/>
<keyword evidence="5 7" id="KW-0808">Transferase</keyword>
<dbReference type="Proteomes" id="UP000094769">
    <property type="component" value="Unassembled WGS sequence"/>
</dbReference>
<keyword evidence="3 7" id="KW-0963">Cytoplasm</keyword>
<organism evidence="8 9">
    <name type="scientific">Candidatus Thiodiazotropha endolucinida</name>
    <dbReference type="NCBI Taxonomy" id="1655433"/>
    <lineage>
        <taxon>Bacteria</taxon>
        <taxon>Pseudomonadati</taxon>
        <taxon>Pseudomonadota</taxon>
        <taxon>Gammaproteobacteria</taxon>
        <taxon>Chromatiales</taxon>
        <taxon>Sedimenticolaceae</taxon>
        <taxon>Candidatus Thiodiazotropha</taxon>
    </lineage>
</organism>
<gene>
    <name evidence="8" type="primary">pcm_1</name>
    <name evidence="7" type="synonym">pcm</name>
    <name evidence="8" type="ORF">CODIS_02040</name>
</gene>
<dbReference type="AlphaFoldDB" id="A0A7Z0VR25"/>
<dbReference type="Pfam" id="PF01135">
    <property type="entry name" value="PCMT"/>
    <property type="match status" value="1"/>
</dbReference>
<evidence type="ECO:0000313" key="9">
    <source>
        <dbReference type="Proteomes" id="UP000094769"/>
    </source>
</evidence>
<comment type="caution">
    <text evidence="8">The sequence shown here is derived from an EMBL/GenBank/DDBJ whole genome shotgun (WGS) entry which is preliminary data.</text>
</comment>
<name>A0A7Z0VR25_9GAMM</name>
<dbReference type="SUPFAM" id="SSF53335">
    <property type="entry name" value="S-adenosyl-L-methionine-dependent methyltransferases"/>
    <property type="match status" value="1"/>
</dbReference>
<evidence type="ECO:0000256" key="2">
    <source>
        <dbReference type="ARBA" id="ARBA00005369"/>
    </source>
</evidence>
<dbReference type="GO" id="GO:0005737">
    <property type="term" value="C:cytoplasm"/>
    <property type="evidence" value="ECO:0007669"/>
    <property type="project" value="UniProtKB-SubCell"/>
</dbReference>
<reference evidence="8 9" key="1">
    <citation type="submission" date="2016-06" db="EMBL/GenBank/DDBJ databases">
        <title>Genome sequence of endosymbiont of Candidatus Endolucinida thiodiazotropha.</title>
        <authorList>
            <person name="Poehlein A."/>
            <person name="Koenig S."/>
            <person name="Heiden S.E."/>
            <person name="Thuermer A."/>
            <person name="Voget S."/>
            <person name="Daniel R."/>
            <person name="Markert S."/>
            <person name="Gros O."/>
            <person name="Schweder T."/>
        </authorList>
    </citation>
    <scope>NUCLEOTIDE SEQUENCE [LARGE SCALE GENOMIC DNA]</scope>
    <source>
        <strain evidence="8 9">COS</strain>
    </source>
</reference>
<proteinExistence type="inferred from homology"/>
<feature type="active site" evidence="7">
    <location>
        <position position="67"/>
    </location>
</feature>
<protein>
    <recommendedName>
        <fullName evidence="7">Protein-L-isoaspartate O-methyltransferase</fullName>
        <ecNumber evidence="7">2.1.1.77</ecNumber>
    </recommendedName>
    <alternativeName>
        <fullName evidence="7">L-isoaspartyl protein carboxyl methyltransferase</fullName>
    </alternativeName>
    <alternativeName>
        <fullName evidence="7">Protein L-isoaspartyl methyltransferase</fullName>
    </alternativeName>
    <alternativeName>
        <fullName evidence="7">Protein-beta-aspartate methyltransferase</fullName>
        <shortName evidence="7">PIMT</shortName>
    </alternativeName>
</protein>
<dbReference type="PANTHER" id="PTHR11579">
    <property type="entry name" value="PROTEIN-L-ISOASPARTATE O-METHYLTRANSFERASE"/>
    <property type="match status" value="1"/>
</dbReference>
<dbReference type="CDD" id="cd02440">
    <property type="entry name" value="AdoMet_MTases"/>
    <property type="match status" value="1"/>
</dbReference>
<sequence>MSNQLQMISDIEREVAYTQHMIGRSALSGAVMQAIREVPREAFVPAAERRFAYDNGPLPIGCGQTISQPYIVALMTDLLEVGEDAVVLEVGTGSGYQAAVLSRVVKRVYSVEVIETLSLQATETLQKLAYENVSCRHADGYHGWPEHAPYDGILVTAAAVDVPAPLVDQLKPGARLVIPVGQPYGYQDLIVVEKSQTGEVSEKTILGVAFVPLTRSNNHFSQYPE</sequence>
<evidence type="ECO:0000256" key="5">
    <source>
        <dbReference type="ARBA" id="ARBA00022679"/>
    </source>
</evidence>
<dbReference type="HAMAP" id="MF_00090">
    <property type="entry name" value="PIMT"/>
    <property type="match status" value="1"/>
</dbReference>
<dbReference type="RefSeq" id="WP_069120632.1">
    <property type="nucleotide sequence ID" value="NZ_MARB01000001.1"/>
</dbReference>
<dbReference type="GO" id="GO:0032259">
    <property type="term" value="P:methylation"/>
    <property type="evidence" value="ECO:0007669"/>
    <property type="project" value="UniProtKB-KW"/>
</dbReference>
<comment type="similarity">
    <text evidence="2 7">Belongs to the methyltransferase superfamily. L-isoaspartyl/D-aspartyl protein methyltransferase family.</text>
</comment>
<evidence type="ECO:0000256" key="7">
    <source>
        <dbReference type="HAMAP-Rule" id="MF_00090"/>
    </source>
</evidence>
<keyword evidence="9" id="KW-1185">Reference proteome</keyword>
<evidence type="ECO:0000256" key="6">
    <source>
        <dbReference type="ARBA" id="ARBA00022691"/>
    </source>
</evidence>
<comment type="subcellular location">
    <subcellularLocation>
        <location evidence="1 7">Cytoplasm</location>
    </subcellularLocation>
</comment>
<dbReference type="EMBL" id="MARB01000001">
    <property type="protein sequence ID" value="ODJ89644.1"/>
    <property type="molecule type" value="Genomic_DNA"/>
</dbReference>
<dbReference type="FunFam" id="3.40.50.150:FF:000010">
    <property type="entry name" value="Protein-L-isoaspartate O-methyltransferase"/>
    <property type="match status" value="1"/>
</dbReference>